<evidence type="ECO:0000313" key="1">
    <source>
        <dbReference type="EMBL" id="STY71083.1"/>
    </source>
</evidence>
<dbReference type="EMBL" id="UGPP01000001">
    <property type="protein sequence ID" value="STY71083.1"/>
    <property type="molecule type" value="Genomic_DNA"/>
</dbReference>
<protein>
    <submittedName>
        <fullName evidence="1">Uncharacterized protein</fullName>
    </submittedName>
</protein>
<proteinExistence type="predicted"/>
<dbReference type="AlphaFoldDB" id="A0A378NRR7"/>
<dbReference type="Proteomes" id="UP000255234">
    <property type="component" value="Unassembled WGS sequence"/>
</dbReference>
<reference evidence="1 2" key="1">
    <citation type="submission" date="2018-06" db="EMBL/GenBank/DDBJ databases">
        <authorList>
            <consortium name="Pathogen Informatics"/>
            <person name="Doyle S."/>
        </authorList>
    </citation>
    <scope>NUCLEOTIDE SEQUENCE [LARGE SCALE GENOMIC DNA]</scope>
    <source>
        <strain evidence="1 2">NCTC10571</strain>
    </source>
</reference>
<organism evidence="1 2">
    <name type="scientific">Megamonas hypermegale</name>
    <dbReference type="NCBI Taxonomy" id="158847"/>
    <lineage>
        <taxon>Bacteria</taxon>
        <taxon>Bacillati</taxon>
        <taxon>Bacillota</taxon>
        <taxon>Negativicutes</taxon>
        <taxon>Selenomonadales</taxon>
        <taxon>Selenomonadaceae</taxon>
        <taxon>Megamonas</taxon>
    </lineage>
</organism>
<dbReference type="RefSeq" id="WP_115151461.1">
    <property type="nucleotide sequence ID" value="NZ_UGPP01000001.1"/>
</dbReference>
<evidence type="ECO:0000313" key="2">
    <source>
        <dbReference type="Proteomes" id="UP000255234"/>
    </source>
</evidence>
<gene>
    <name evidence="1" type="ORF">NCTC10571_01235</name>
</gene>
<sequence>MSYYLDQINKINYYKQKIIEELSSSGIFPNNILIQNKIDDIDTKLAIFQYISVSETDVFDVDKFNEDLLRIYNDLLILYSLTYKMSVNEYENIKSYAETHLLELEDLARMYEYKTKEELDSTSLGNTVFFQSNGFNITYNNGIAIIDLGKITLHNASKVACIFKAENVSSKQVVFNFDDKYNCSPYDYNKDFFIVPGDIDKNTYSYTLPENCNKVSLYEMSLENFVPDKNNKYIIYGGKNCISSILGNNKTFYKKTIDIGLTLTGAGKIVFYVLNSSYIEFDFSTKPISTNFNNNCIDNPEKEQKIVIEYYDSFSFNFFTDGVIYATKENGIITDNKLYYPNADDINSFYILEYLNTKTTDYNNVKVIISDLLDDNLLTINTIALKELNVLDEV</sequence>
<accession>A0A378NRR7</accession>
<name>A0A378NRR7_9FIRM</name>